<reference evidence="3 4" key="1">
    <citation type="submission" date="2017-10" db="EMBL/GenBank/DDBJ databases">
        <title>Resolving the taxonomy of Roseburia spp., Eubacterium rectale and Agathobacter spp. through phylogenomic analysis.</title>
        <authorList>
            <person name="Sheridan P.O."/>
            <person name="Walker A.W."/>
            <person name="Duncan S.H."/>
            <person name="Scott K.P."/>
            <person name="Toole P.W.O."/>
            <person name="Luis P."/>
            <person name="Flint H.J."/>
        </authorList>
    </citation>
    <scope>NUCLEOTIDE SEQUENCE [LARGE SCALE GENOMIC DNA]</scope>
    <source>
        <strain evidence="3 4">JK626</strain>
    </source>
</reference>
<reference evidence="3 4" key="2">
    <citation type="submission" date="2017-10" db="EMBL/GenBank/DDBJ databases">
        <authorList>
            <person name="Banno H."/>
            <person name="Chua N.-H."/>
        </authorList>
    </citation>
    <scope>NUCLEOTIDE SEQUENCE [LARGE SCALE GENOMIC DNA]</scope>
    <source>
        <strain evidence="3 4">JK626</strain>
    </source>
</reference>
<keyword evidence="2" id="KW-0812">Transmembrane</keyword>
<feature type="transmembrane region" description="Helical" evidence="2">
    <location>
        <begin position="35"/>
        <end position="55"/>
    </location>
</feature>
<gene>
    <name evidence="3" type="ORF">CSX01_10985</name>
</gene>
<dbReference type="RefSeq" id="WP_099392432.1">
    <property type="nucleotide sequence ID" value="NZ_PDYF01000030.1"/>
</dbReference>
<keyword evidence="1" id="KW-0175">Coiled coil</keyword>
<dbReference type="AlphaFoldDB" id="A0A2G3DTI9"/>
<accession>A0A2G3DTI9</accession>
<keyword evidence="2" id="KW-0472">Membrane</keyword>
<proteinExistence type="predicted"/>
<feature type="coiled-coil region" evidence="1">
    <location>
        <begin position="616"/>
        <end position="647"/>
    </location>
</feature>
<dbReference type="Gene3D" id="2.10.10.90">
    <property type="match status" value="1"/>
</dbReference>
<evidence type="ECO:0000313" key="4">
    <source>
        <dbReference type="Proteomes" id="UP000225889"/>
    </source>
</evidence>
<protein>
    <submittedName>
        <fullName evidence="3">Uncharacterized protein</fullName>
    </submittedName>
</protein>
<name>A0A2G3DTI9_9FIRM</name>
<evidence type="ECO:0000256" key="2">
    <source>
        <dbReference type="SAM" id="Phobius"/>
    </source>
</evidence>
<evidence type="ECO:0000256" key="1">
    <source>
        <dbReference type="SAM" id="Coils"/>
    </source>
</evidence>
<sequence length="695" mass="78516">MSIGHNKKTAEQSVEKFKQVTKQVYVGRNGKLNKVSIGLSVGILALMGALVFVGVQRLSPTAIQTDVVNGISSEEGRKVVQQAFLDSINAYMNGDITEEEMWEAISNLIADYLNSSSAFTDEQKLELNQIIKDYLNSLSIEDLLADNQKSIDHVQSILEKYMNQNAATLEALKNSLQTEINNNLVYTNEQLANLQDLYDKLAKLEVDNFQKAQDYINETYNQFKHYNNETNQNMYGGLAVWEANKEYAVNTFVIYKIADDYAPKEKTNYNDGDVRIYQNVTGDNTSTSPNFDKTNWKEQSLATAIQQIYNVTVSNTTGGIDEWSADKQYGIDEVTVYRDKLYINITGTSNATSPDNDTTNWKQLSQAEYTQQVFQTFIEKLYNGIPEWSADSSYTPNSYVMYHNKLYRNITGANSDITPDLDTTNWAESSIMTVINNTYNTFKTVTGAKDYDPSNPGQYVAGDYVIYNNTIYKNVSDNPSTSDGSQLPNSDSAWKAVTITEMIDQNYQTFINTIGAEDYNPDHSYQVGDYAIKDGQLQRYGENGWETVSVTSSLETLTKEIEKLQLETSTNLEDLNKNLIDLINENASLSDEQRAAMLEIINNNSDSSAASLETLKNELLSEINSESSENEKERQKLIDQLEALASNTSSYMYDYEQRIQHLEDITSDNTKEFEFGYNTSTGTYGYYVNGVFKPW</sequence>
<dbReference type="Proteomes" id="UP000225889">
    <property type="component" value="Unassembled WGS sequence"/>
</dbReference>
<keyword evidence="2" id="KW-1133">Transmembrane helix</keyword>
<evidence type="ECO:0000313" key="3">
    <source>
        <dbReference type="EMBL" id="PHU34261.1"/>
    </source>
</evidence>
<comment type="caution">
    <text evidence="3">The sequence shown here is derived from an EMBL/GenBank/DDBJ whole genome shotgun (WGS) entry which is preliminary data.</text>
</comment>
<dbReference type="EMBL" id="PDYF01000030">
    <property type="protein sequence ID" value="PHU34261.1"/>
    <property type="molecule type" value="Genomic_DNA"/>
</dbReference>
<organism evidence="3 4">
    <name type="scientific">Pseudobutyrivibrio ruminis</name>
    <dbReference type="NCBI Taxonomy" id="46206"/>
    <lineage>
        <taxon>Bacteria</taxon>
        <taxon>Bacillati</taxon>
        <taxon>Bacillota</taxon>
        <taxon>Clostridia</taxon>
        <taxon>Lachnospirales</taxon>
        <taxon>Lachnospiraceae</taxon>
        <taxon>Pseudobutyrivibrio</taxon>
    </lineage>
</organism>